<feature type="non-terminal residue" evidence="1">
    <location>
        <position position="1"/>
    </location>
</feature>
<sequence>TNQPLVSSTRTTDDYEQLIIDPPSFPPSNSEEPQLYAVATPHPTLQYIYPVYAAPMDLSNMPEKKGRSSPLTWRSEKSRAKKEIQIVTEHQQRFPVPVQMGEEPVNEDGTWYHFPGTVDYIRPGTTLPQVYAEGGVPIQGMEEAMEEQASMAGTAYEESYYSYPATPQYQGYLHPQPQRMVPSEVYSAVPSNHYPRARSVSPVQTRAITPVNVKPRRATTPTPRRSRTPNYEPAPPVPQTIVPVPHRSTTPHSKSRPQASLTPSPIPDAREYRTEPRGSRERTPHDNRQLRVDFSVPTSGRTSRTSRRPSADEDATAISSSVPHESTLTNYKSSNHLRPYSPTSSPNVSQHASRSNYKHYKNYPSSTCA</sequence>
<proteinExistence type="predicted"/>
<accession>A0ACA9Q6X3</accession>
<dbReference type="Proteomes" id="UP000789525">
    <property type="component" value="Unassembled WGS sequence"/>
</dbReference>
<gene>
    <name evidence="1" type="ORF">ACOLOM_LOCUS12040</name>
</gene>
<protein>
    <submittedName>
        <fullName evidence="1">12848_t:CDS:1</fullName>
    </submittedName>
</protein>
<feature type="non-terminal residue" evidence="1">
    <location>
        <position position="369"/>
    </location>
</feature>
<dbReference type="EMBL" id="CAJVPT010046714">
    <property type="protein sequence ID" value="CAG8738633.1"/>
    <property type="molecule type" value="Genomic_DNA"/>
</dbReference>
<keyword evidence="2" id="KW-1185">Reference proteome</keyword>
<organism evidence="1 2">
    <name type="scientific">Acaulospora colombiana</name>
    <dbReference type="NCBI Taxonomy" id="27376"/>
    <lineage>
        <taxon>Eukaryota</taxon>
        <taxon>Fungi</taxon>
        <taxon>Fungi incertae sedis</taxon>
        <taxon>Mucoromycota</taxon>
        <taxon>Glomeromycotina</taxon>
        <taxon>Glomeromycetes</taxon>
        <taxon>Diversisporales</taxon>
        <taxon>Acaulosporaceae</taxon>
        <taxon>Acaulospora</taxon>
    </lineage>
</organism>
<name>A0ACA9Q6X3_9GLOM</name>
<evidence type="ECO:0000313" key="1">
    <source>
        <dbReference type="EMBL" id="CAG8738633.1"/>
    </source>
</evidence>
<comment type="caution">
    <text evidence="1">The sequence shown here is derived from an EMBL/GenBank/DDBJ whole genome shotgun (WGS) entry which is preliminary data.</text>
</comment>
<evidence type="ECO:0000313" key="2">
    <source>
        <dbReference type="Proteomes" id="UP000789525"/>
    </source>
</evidence>
<reference evidence="1" key="1">
    <citation type="submission" date="2021-06" db="EMBL/GenBank/DDBJ databases">
        <authorList>
            <person name="Kallberg Y."/>
            <person name="Tangrot J."/>
            <person name="Rosling A."/>
        </authorList>
    </citation>
    <scope>NUCLEOTIDE SEQUENCE</scope>
    <source>
        <strain evidence="1">CL356</strain>
    </source>
</reference>